<dbReference type="Proteomes" id="UP001206925">
    <property type="component" value="Unassembled WGS sequence"/>
</dbReference>
<dbReference type="EMBL" id="JAMZMK010007051">
    <property type="protein sequence ID" value="KAI7746023.1"/>
    <property type="molecule type" value="Genomic_DNA"/>
</dbReference>
<organism evidence="1 2">
    <name type="scientific">Ambrosia artemisiifolia</name>
    <name type="common">Common ragweed</name>
    <dbReference type="NCBI Taxonomy" id="4212"/>
    <lineage>
        <taxon>Eukaryota</taxon>
        <taxon>Viridiplantae</taxon>
        <taxon>Streptophyta</taxon>
        <taxon>Embryophyta</taxon>
        <taxon>Tracheophyta</taxon>
        <taxon>Spermatophyta</taxon>
        <taxon>Magnoliopsida</taxon>
        <taxon>eudicotyledons</taxon>
        <taxon>Gunneridae</taxon>
        <taxon>Pentapetalae</taxon>
        <taxon>asterids</taxon>
        <taxon>campanulids</taxon>
        <taxon>Asterales</taxon>
        <taxon>Asteraceae</taxon>
        <taxon>Asteroideae</taxon>
        <taxon>Heliantheae alliance</taxon>
        <taxon>Heliantheae</taxon>
        <taxon>Ambrosia</taxon>
    </lineage>
</organism>
<reference evidence="1" key="1">
    <citation type="submission" date="2022-06" db="EMBL/GenBank/DDBJ databases">
        <title>Uncovering the hologenomic basis of an extraordinary plant invasion.</title>
        <authorList>
            <person name="Bieker V.C."/>
            <person name="Martin M.D."/>
            <person name="Gilbert T."/>
            <person name="Hodgins K."/>
            <person name="Battlay P."/>
            <person name="Petersen B."/>
            <person name="Wilson J."/>
        </authorList>
    </citation>
    <scope>NUCLEOTIDE SEQUENCE</scope>
    <source>
        <strain evidence="1">AA19_3_7</strain>
        <tissue evidence="1">Leaf</tissue>
    </source>
</reference>
<accession>A0AAD5GNC2</accession>
<evidence type="ECO:0000313" key="2">
    <source>
        <dbReference type="Proteomes" id="UP001206925"/>
    </source>
</evidence>
<dbReference type="AlphaFoldDB" id="A0AAD5GNC2"/>
<sequence>MMSSPLSELLSSKPLSAVAQRCVSLTNRARPVRHHSHLHRRIRCLPPSSLSIEDNAIFKLGE</sequence>
<name>A0AAD5GNC2_AMBAR</name>
<keyword evidence="2" id="KW-1185">Reference proteome</keyword>
<comment type="caution">
    <text evidence="1">The sequence shown here is derived from an EMBL/GenBank/DDBJ whole genome shotgun (WGS) entry which is preliminary data.</text>
</comment>
<feature type="non-terminal residue" evidence="1">
    <location>
        <position position="1"/>
    </location>
</feature>
<gene>
    <name evidence="1" type="ORF">M8C21_017233</name>
</gene>
<protein>
    <submittedName>
        <fullName evidence="1">Uncharacterized protein</fullName>
    </submittedName>
</protein>
<proteinExistence type="predicted"/>
<evidence type="ECO:0000313" key="1">
    <source>
        <dbReference type="EMBL" id="KAI7746023.1"/>
    </source>
</evidence>